<feature type="chain" id="PRO_5039392336" description="Reverse transcriptase domain-containing protein" evidence="1">
    <location>
        <begin position="20"/>
        <end position="86"/>
    </location>
</feature>
<comment type="caution">
    <text evidence="2">The sequence shown here is derived from an EMBL/GenBank/DDBJ whole genome shotgun (WGS) entry which is preliminary data.</text>
</comment>
<dbReference type="EMBL" id="JAIWYP010000001">
    <property type="protein sequence ID" value="KAH3882702.1"/>
    <property type="molecule type" value="Genomic_DNA"/>
</dbReference>
<protein>
    <recommendedName>
        <fullName evidence="4">Reverse transcriptase domain-containing protein</fullName>
    </recommendedName>
</protein>
<name>A0A9D4MWX2_DREPO</name>
<reference evidence="2" key="1">
    <citation type="journal article" date="2019" name="bioRxiv">
        <title>The Genome of the Zebra Mussel, Dreissena polymorpha: A Resource for Invasive Species Research.</title>
        <authorList>
            <person name="McCartney M.A."/>
            <person name="Auch B."/>
            <person name="Kono T."/>
            <person name="Mallez S."/>
            <person name="Zhang Y."/>
            <person name="Obille A."/>
            <person name="Becker A."/>
            <person name="Abrahante J.E."/>
            <person name="Garbe J."/>
            <person name="Badalamenti J.P."/>
            <person name="Herman A."/>
            <person name="Mangelson H."/>
            <person name="Liachko I."/>
            <person name="Sullivan S."/>
            <person name="Sone E.D."/>
            <person name="Koren S."/>
            <person name="Silverstein K.A.T."/>
            <person name="Beckman K.B."/>
            <person name="Gohl D.M."/>
        </authorList>
    </citation>
    <scope>NUCLEOTIDE SEQUENCE</scope>
    <source>
        <strain evidence="2">Duluth1</strain>
        <tissue evidence="2">Whole animal</tissue>
    </source>
</reference>
<sequence>MMMMMMMMIAQIFSPRMIADTYLSLQYGKRFLIVNDFRKAFDRVWQKGSWVLLHHYGIHPKLIPLVFDMAELKQMHRVRIMGRDER</sequence>
<reference evidence="2" key="2">
    <citation type="submission" date="2020-11" db="EMBL/GenBank/DDBJ databases">
        <authorList>
            <person name="McCartney M.A."/>
            <person name="Auch B."/>
            <person name="Kono T."/>
            <person name="Mallez S."/>
            <person name="Becker A."/>
            <person name="Gohl D.M."/>
            <person name="Silverstein K.A.T."/>
            <person name="Koren S."/>
            <person name="Bechman K.B."/>
            <person name="Herman A."/>
            <person name="Abrahante J.E."/>
            <person name="Garbe J."/>
        </authorList>
    </citation>
    <scope>NUCLEOTIDE SEQUENCE</scope>
    <source>
        <strain evidence="2">Duluth1</strain>
        <tissue evidence="2">Whole animal</tissue>
    </source>
</reference>
<evidence type="ECO:0008006" key="4">
    <source>
        <dbReference type="Google" id="ProtNLM"/>
    </source>
</evidence>
<proteinExistence type="predicted"/>
<dbReference type="Proteomes" id="UP000828390">
    <property type="component" value="Unassembled WGS sequence"/>
</dbReference>
<gene>
    <name evidence="2" type="ORF">DPMN_006646</name>
</gene>
<organism evidence="2 3">
    <name type="scientific">Dreissena polymorpha</name>
    <name type="common">Zebra mussel</name>
    <name type="synonym">Mytilus polymorpha</name>
    <dbReference type="NCBI Taxonomy" id="45954"/>
    <lineage>
        <taxon>Eukaryota</taxon>
        <taxon>Metazoa</taxon>
        <taxon>Spiralia</taxon>
        <taxon>Lophotrochozoa</taxon>
        <taxon>Mollusca</taxon>
        <taxon>Bivalvia</taxon>
        <taxon>Autobranchia</taxon>
        <taxon>Heteroconchia</taxon>
        <taxon>Euheterodonta</taxon>
        <taxon>Imparidentia</taxon>
        <taxon>Neoheterodontei</taxon>
        <taxon>Myida</taxon>
        <taxon>Dreissenoidea</taxon>
        <taxon>Dreissenidae</taxon>
        <taxon>Dreissena</taxon>
    </lineage>
</organism>
<keyword evidence="3" id="KW-1185">Reference proteome</keyword>
<keyword evidence="1" id="KW-0732">Signal</keyword>
<evidence type="ECO:0000313" key="3">
    <source>
        <dbReference type="Proteomes" id="UP000828390"/>
    </source>
</evidence>
<evidence type="ECO:0000313" key="2">
    <source>
        <dbReference type="EMBL" id="KAH3882702.1"/>
    </source>
</evidence>
<dbReference type="AlphaFoldDB" id="A0A9D4MWX2"/>
<feature type="signal peptide" evidence="1">
    <location>
        <begin position="1"/>
        <end position="19"/>
    </location>
</feature>
<accession>A0A9D4MWX2</accession>
<evidence type="ECO:0000256" key="1">
    <source>
        <dbReference type="SAM" id="SignalP"/>
    </source>
</evidence>